<dbReference type="RefSeq" id="WP_227873615.1">
    <property type="nucleotide sequence ID" value="NZ_BDQK01000013.1"/>
</dbReference>
<name>A0A401IIJ2_APHSA</name>
<proteinExistence type="predicted"/>
<dbReference type="AlphaFoldDB" id="A0A401IIJ2"/>
<evidence type="ECO:0000313" key="3">
    <source>
        <dbReference type="Proteomes" id="UP000287247"/>
    </source>
</evidence>
<evidence type="ECO:0000256" key="1">
    <source>
        <dbReference type="SAM" id="SignalP"/>
    </source>
</evidence>
<reference evidence="3" key="1">
    <citation type="submission" date="2017-05" db="EMBL/GenBank/DDBJ databases">
        <title>Physiological properties and genetic analysis related to exopolysaccharide production of fresh-water unicellular cyanobacterium Aphanothece sacrum, Suizenji Nori, that has been cultured as a food source in Japan.</title>
        <authorList>
            <person name="Kanesaki Y."/>
            <person name="Yoshikawa S."/>
            <person name="Ohki K."/>
        </authorList>
    </citation>
    <scope>NUCLEOTIDE SEQUENCE [LARGE SCALE GENOMIC DNA]</scope>
    <source>
        <strain evidence="3">FPU1</strain>
    </source>
</reference>
<evidence type="ECO:0000313" key="2">
    <source>
        <dbReference type="EMBL" id="GBF81145.1"/>
    </source>
</evidence>
<dbReference type="NCBIfam" id="NF033208">
    <property type="entry name" value="choice_anch_E"/>
    <property type="match status" value="1"/>
</dbReference>
<keyword evidence="3" id="KW-1185">Reference proteome</keyword>
<dbReference type="NCBIfam" id="TIGR04155">
    <property type="entry name" value="cyano_PEP"/>
    <property type="match status" value="1"/>
</dbReference>
<keyword evidence="1" id="KW-0732">Signal</keyword>
<dbReference type="InterPro" id="IPR026374">
    <property type="entry name" value="Cyano_PEP"/>
</dbReference>
<comment type="caution">
    <text evidence="2">The sequence shown here is derived from an EMBL/GenBank/DDBJ whole genome shotgun (WGS) entry which is preliminary data.</text>
</comment>
<protein>
    <submittedName>
        <fullName evidence="2">PEP motif-containing protein</fullName>
    </submittedName>
</protein>
<organism evidence="2 3">
    <name type="scientific">Aphanothece sacrum FPU1</name>
    <dbReference type="NCBI Taxonomy" id="1920663"/>
    <lineage>
        <taxon>Bacteria</taxon>
        <taxon>Bacillati</taxon>
        <taxon>Cyanobacteriota</taxon>
        <taxon>Cyanophyceae</taxon>
        <taxon>Oscillatoriophycideae</taxon>
        <taxon>Chroococcales</taxon>
        <taxon>Aphanothecaceae</taxon>
        <taxon>Aphanothece</taxon>
    </lineage>
</organism>
<gene>
    <name evidence="2" type="ORF">AsFPU1_2557</name>
</gene>
<feature type="chain" id="PRO_5019175371" evidence="1">
    <location>
        <begin position="28"/>
        <end position="241"/>
    </location>
</feature>
<feature type="signal peptide" evidence="1">
    <location>
        <begin position="1"/>
        <end position="27"/>
    </location>
</feature>
<sequence length="241" mass="25488">MNTKLSVVFALVNSVAILVAVPNIASAASITHEASFPTGGGFADTDFKANFFLPKFNSSLGTLEKVIVMLTGSVKGKAEYENRSASSSAITLNLTANIKLKETANEQELAFVKPLVDVELTAPAFDGIRDFSGTSGGVFEGSATKMDTKTYDFVDILTLFTGSGDIGLTLDAEANSIIQGSGKISSELDTFAGGNVKIIYEYLEKEDDVDPMVPEPLTMLGAGTALGFGGFFKRKLAQKKK</sequence>
<accession>A0A401IIJ2</accession>
<dbReference type="EMBL" id="BDQK01000013">
    <property type="protein sequence ID" value="GBF81145.1"/>
    <property type="molecule type" value="Genomic_DNA"/>
</dbReference>
<dbReference type="Proteomes" id="UP000287247">
    <property type="component" value="Unassembled WGS sequence"/>
</dbReference>